<feature type="chain" id="PRO_5003631339" description="Outer membrane protein beta-barrel domain-containing protein" evidence="1">
    <location>
        <begin position="27"/>
        <end position="232"/>
    </location>
</feature>
<evidence type="ECO:0000313" key="4">
    <source>
        <dbReference type="Proteomes" id="UP000011058"/>
    </source>
</evidence>
<dbReference type="HOGENOM" id="CLU_082049_5_1_10"/>
<dbReference type="InterPro" id="IPR025665">
    <property type="entry name" value="Beta-barrel_OMP_2"/>
</dbReference>
<evidence type="ECO:0000259" key="2">
    <source>
        <dbReference type="Pfam" id="PF13568"/>
    </source>
</evidence>
<evidence type="ECO:0000256" key="1">
    <source>
        <dbReference type="SAM" id="SignalP"/>
    </source>
</evidence>
<keyword evidence="1" id="KW-0732">Signal</keyword>
<gene>
    <name evidence="3" type="ORF">FAES_3135</name>
</gene>
<dbReference type="PATRIC" id="fig|1166018.3.peg.4903"/>
<sequence>MLQATSFMKKTLLGFALVCFPLFTFAQGGGFQIGIKGGINLSRLTLGNFVSASTNPNGSPNVNVDGQTFRDNINASLNSRTGTSFGIYTRFGNNLFIQPELLYTTIEGQLDITRNGQTENVTVKTTSFDVPVLLGLKGGPLRFVVGPMASFRIDNNAGLGDAIRQYSNNSFSDAWSKAYYSYQIGGGLDLGKLGLDARYIGNLSDVVQVNTNTGSFGQRSKSWQITLAYRLF</sequence>
<dbReference type="Pfam" id="PF13568">
    <property type="entry name" value="OMP_b-brl_2"/>
    <property type="match status" value="1"/>
</dbReference>
<dbReference type="KEGG" id="fae:FAES_3135"/>
<reference evidence="3 4" key="1">
    <citation type="journal article" date="2012" name="J. Bacteriol.">
        <title>Genome Sequence of Fibrella aestuarina BUZ 2T, a Filamentous Marine Bacterium.</title>
        <authorList>
            <person name="Filippini M."/>
            <person name="Qi W."/>
            <person name="Blom J."/>
            <person name="Goesmann A."/>
            <person name="Smits T.H."/>
            <person name="Bagheri H.C."/>
        </authorList>
    </citation>
    <scope>NUCLEOTIDE SEQUENCE [LARGE SCALE GENOMIC DNA]</scope>
    <source>
        <strain evidence="4">BUZ 2T</strain>
    </source>
</reference>
<dbReference type="Proteomes" id="UP000011058">
    <property type="component" value="Chromosome"/>
</dbReference>
<organism evidence="3 4">
    <name type="scientific">Fibrella aestuarina BUZ 2</name>
    <dbReference type="NCBI Taxonomy" id="1166018"/>
    <lineage>
        <taxon>Bacteria</taxon>
        <taxon>Pseudomonadati</taxon>
        <taxon>Bacteroidota</taxon>
        <taxon>Cytophagia</taxon>
        <taxon>Cytophagales</taxon>
        <taxon>Spirosomataceae</taxon>
        <taxon>Fibrella</taxon>
    </lineage>
</organism>
<keyword evidence="4" id="KW-1185">Reference proteome</keyword>
<feature type="signal peptide" evidence="1">
    <location>
        <begin position="1"/>
        <end position="26"/>
    </location>
</feature>
<dbReference type="EMBL" id="HE796683">
    <property type="protein sequence ID" value="CCH01144.1"/>
    <property type="molecule type" value="Genomic_DNA"/>
</dbReference>
<name>I0KAJ1_9BACT</name>
<dbReference type="STRING" id="1166018.FAES_3135"/>
<feature type="domain" description="Outer membrane protein beta-barrel" evidence="2">
    <location>
        <begin position="25"/>
        <end position="206"/>
    </location>
</feature>
<proteinExistence type="predicted"/>
<accession>I0KAJ1</accession>
<dbReference type="AlphaFoldDB" id="I0KAJ1"/>
<evidence type="ECO:0000313" key="3">
    <source>
        <dbReference type="EMBL" id="CCH01144.1"/>
    </source>
</evidence>
<dbReference type="eggNOG" id="COG3637">
    <property type="taxonomic scope" value="Bacteria"/>
</dbReference>
<protein>
    <recommendedName>
        <fullName evidence="2">Outer membrane protein beta-barrel domain-containing protein</fullName>
    </recommendedName>
</protein>